<protein>
    <recommendedName>
        <fullName evidence="1">Calcineurin-like phosphoesterase domain-containing protein</fullName>
    </recommendedName>
</protein>
<evidence type="ECO:0000259" key="1">
    <source>
        <dbReference type="Pfam" id="PF12850"/>
    </source>
</evidence>
<dbReference type="EMBL" id="LAZR01007011">
    <property type="protein sequence ID" value="KKM88075.1"/>
    <property type="molecule type" value="Genomic_DNA"/>
</dbReference>
<accession>A0A0F9NH20</accession>
<evidence type="ECO:0000313" key="2">
    <source>
        <dbReference type="EMBL" id="KKM88075.1"/>
    </source>
</evidence>
<dbReference type="Gene3D" id="3.60.21.10">
    <property type="match status" value="1"/>
</dbReference>
<proteinExistence type="predicted"/>
<dbReference type="InterPro" id="IPR029052">
    <property type="entry name" value="Metallo-depent_PP-like"/>
</dbReference>
<name>A0A0F9NH20_9ZZZZ</name>
<dbReference type="InterPro" id="IPR024654">
    <property type="entry name" value="Calcineurin-like_PHP_lpxH"/>
</dbReference>
<reference evidence="2" key="1">
    <citation type="journal article" date="2015" name="Nature">
        <title>Complex archaea that bridge the gap between prokaryotes and eukaryotes.</title>
        <authorList>
            <person name="Spang A."/>
            <person name="Saw J.H."/>
            <person name="Jorgensen S.L."/>
            <person name="Zaremba-Niedzwiedzka K."/>
            <person name="Martijn J."/>
            <person name="Lind A.E."/>
            <person name="van Eijk R."/>
            <person name="Schleper C."/>
            <person name="Guy L."/>
            <person name="Ettema T.J."/>
        </authorList>
    </citation>
    <scope>NUCLEOTIDE SEQUENCE</scope>
</reference>
<feature type="domain" description="Calcineurin-like phosphoesterase" evidence="1">
    <location>
        <begin position="3"/>
        <end position="132"/>
    </location>
</feature>
<sequence>MNKVYFIADTHFGHARIIKYCKRPFSSAQEMNEMLIRNWNDTVEPGDTVYHIGDFAFDRHPEKYLNRLNGVKHLIRGNHDKQPSIKHGWASINDYREIRVEGQIIILFHYACRVWNKSHKGSWMLYGHSHGTLSDDPNALSIDVGVDNHNYRPISFNEVKRIMAKKTFKPVDHHGRS</sequence>
<gene>
    <name evidence="2" type="ORF">LCGC14_1262470</name>
</gene>
<dbReference type="SUPFAM" id="SSF56300">
    <property type="entry name" value="Metallo-dependent phosphatases"/>
    <property type="match status" value="1"/>
</dbReference>
<dbReference type="Pfam" id="PF12850">
    <property type="entry name" value="Metallophos_2"/>
    <property type="match status" value="1"/>
</dbReference>
<organism evidence="2">
    <name type="scientific">marine sediment metagenome</name>
    <dbReference type="NCBI Taxonomy" id="412755"/>
    <lineage>
        <taxon>unclassified sequences</taxon>
        <taxon>metagenomes</taxon>
        <taxon>ecological metagenomes</taxon>
    </lineage>
</organism>
<comment type="caution">
    <text evidence="2">The sequence shown here is derived from an EMBL/GenBank/DDBJ whole genome shotgun (WGS) entry which is preliminary data.</text>
</comment>
<dbReference type="AlphaFoldDB" id="A0A0F9NH20"/>